<reference evidence="2" key="1">
    <citation type="submission" date="2016-04" db="EMBL/GenBank/DDBJ databases">
        <authorList>
            <person name="Adebesin M.O."/>
            <person name="Ahama K."/>
            <person name="Alekasir E.M."/>
            <person name="Ali S."/>
            <person name="Aligholizadeh E."/>
            <person name="Allison J.M."/>
            <person name="Alzaher A."/>
            <person name="Andaya C.D."/>
            <person name="Asfaw S."/>
            <person name="Bansal N."/>
            <person name="Beauchard M.A."/>
            <person name="Betancourt K.A."/>
            <person name="Bhatia B."/>
            <person name="Boretti N.A."/>
            <person name="Brondi J.N."/>
            <person name="Byrd C.E."/>
            <person name="Cao A."/>
            <person name="Cardosa E.A."/>
            <person name="Carter A."/>
            <person name="Chen S."/>
            <person name="Chen Y."/>
            <person name="Clara V.K."/>
            <person name="Cobuzzi M."/>
            <person name="Conn O.L."/>
            <person name="Crosby I.A."/>
            <person name="Daly S.B."/>
            <person name="Depaz I.X."/>
            <person name="Dhaurali S."/>
            <person name="Dowdy K.M."/>
            <person name="Edokobi N.B."/>
            <person name="Ekanayake A.B."/>
            <person name="Ekekwe S.O."/>
            <person name="Emond M.A."/>
            <person name="Endres L."/>
            <person name="Eng S."/>
            <person name="Felkoski S.A."/>
            <person name="Gant C.D."/>
            <person name="Gaskin B."/>
            <person name="Gondal S."/>
            <person name="Gutmann J."/>
            <person name="Ha T.-A."/>
            <person name="Habteyes H."/>
            <person name="Hariri O."/>
            <person name="Healey R.M."/>
            <person name="Heins J.L."/>
            <person name="Henderson A.L."/>
            <person name="Hernandez F.M."/>
            <person name="Hoang P.T."/>
            <person name="Hope K.T."/>
            <person name="Husna A."/>
            <person name="Hussain A."/>
            <person name="Imani O."/>
            <person name="Jackson N.L."/>
            <person name="Jacob V.M."/>
            <person name="Kang C."/>
            <person name="Kantov R.M."/>
            <person name="Kavuru S."/>
            <person name="Kerr M.S."/>
            <person name="Khan O.A."/>
            <person name="Khan T.M."/>
            <person name="King T."/>
            <person name="Kulkarni R."/>
            <person name="Li A."/>
            <person name="Maczka C."/>
            <person name="Maisonet E."/>
            <person name="Majethia P.M."/>
            <person name="Malik D.A."/>
            <person name="Mariam A."/>
            <person name="Marquess E.B."/>
            <person name="Mattison J."/>
            <person name="Mcdonald N."/>
            <person name="Mehr S."/>
            <person name="Mengers S.R."/>
            <person name="Michaels D.P."/>
            <person name="Mondal S."/>
            <person name="Monney D.B."/>
            <person name="Nakhleh S.I."/>
            <person name="Ndubuizu N.C."/>
            <person name="Nguyen A.H."/>
            <person name="Nguyen K.M."/>
            <person name="Nguyen M.T."/>
            <person name="Nicholas M.L."/>
            <person name="Nimalan J.P."/>
            <person name="O'Connell R.A."/>
            <person name="Odoi E."/>
            <person name="Ojo L."/>
            <person name="Okoye A.E."/>
            <person name="Olateru-Olagbegi O."/>
            <person name="Osei K.V."/>
            <person name="Osei-Tutu A."/>
            <person name="Palilla A.M."/>
            <person name="Pancholi S."/>
            <person name="Park J.H."/>
            <person name="Patel K."/>
            <person name="Patel P."/>
            <person name="Pennington E."/>
            <person name="Peterson R.E."/>
            <person name="Pon J."/>
            <person name="Pourkarim H."/>
            <person name="Reed M.L."/>
            <person name="Rottman V."/>
            <person name="Salazar J."/>
            <person name="Samet S."/>
            <person name="Sendze O."/>
            <person name="Stelmack M.A."/>
            <person name="Stinnett R."/>
            <person name="Tchouaga A.L."/>
            <person name="Thompson E.M."/>
            <person name="Tran N.G."/>
            <person name="Truong T."/>
            <person name="Udo J.A."/>
            <person name="Verona L.T."/>
            <person name="Vu T.-Q."/>
            <person name="Wade J."/>
            <person name="Wang N.Q."/>
            <person name="Waters Z.M."/>
            <person name="Wellman R.J."/>
            <person name="Woldegabreal S."/>
            <person name="Yee A.C."/>
            <person name="Yirefu M."/>
            <person name="Zahangir S."/>
            <person name="Zhai Y."/>
            <person name="Devine C.L."/>
            <person name="Liao K."/>
            <person name="Prasad P.K."/>
            <person name="Ruthenberg K.J."/>
            <person name="Shonk J.A."/>
            <person name="Way M."/>
            <person name="Yousufi H.K."/>
            <person name="Cao L."/>
            <person name="Fox J."/>
            <person name="Hobbs E."/>
            <person name="Kilic S."/>
            <person name="Nunn R."/>
            <person name="Patel R."/>
            <person name="Rubenstein M."/>
            <person name="Cresawn S.G."/>
            <person name="Russell D.A."/>
            <person name="Pope W.H."/>
            <person name="Jacobs-Sera D."/>
            <person name="Hendrix R.W."/>
            <person name="Hatfull G.F."/>
            <person name="Erill I."/>
            <person name="Caruso S.M."/>
        </authorList>
    </citation>
    <scope>NUCLEOTIDE SEQUENCE [LARGE SCALE GENOMIC DNA]</scope>
</reference>
<accession>A0A173GBT5</accession>
<proteinExistence type="predicted"/>
<sequence length="92" mass="10389">MTNTNKIYVTMNDTFMSGWGEAEGLVNKLVLECDSLEEANVVAGNAAGREEMKYVRVVYNKPAAKQKGKLVQFKTKEDMKGFYVPHKWGAPW</sequence>
<evidence type="ECO:0000313" key="2">
    <source>
        <dbReference type="Proteomes" id="UP000203219"/>
    </source>
</evidence>
<gene>
    <name evidence="1" type="ORF">SALINJAH_258</name>
</gene>
<protein>
    <submittedName>
        <fullName evidence="1">Uncharacterized protein</fullName>
    </submittedName>
</protein>
<dbReference type="EMBL" id="KX011169">
    <property type="protein sequence ID" value="ANH50814.1"/>
    <property type="molecule type" value="Genomic_DNA"/>
</dbReference>
<evidence type="ECO:0000313" key="1">
    <source>
        <dbReference type="EMBL" id="ANH50814.1"/>
    </source>
</evidence>
<dbReference type="GeneID" id="29060065"/>
<organism evidence="1 2">
    <name type="scientific">Bacillus phage SalinJah</name>
    <dbReference type="NCBI Taxonomy" id="1837830"/>
    <lineage>
        <taxon>Viruses</taxon>
        <taxon>Duplodnaviria</taxon>
        <taxon>Heunggongvirae</taxon>
        <taxon>Uroviricota</taxon>
        <taxon>Caudoviricetes</taxon>
        <taxon>Herelleviridae</taxon>
        <taxon>Bastillevirinae</taxon>
        <taxon>Wphvirus</taxon>
        <taxon>Wphvirus BPS13</taxon>
    </lineage>
</organism>
<dbReference type="Proteomes" id="UP000203219">
    <property type="component" value="Segment"/>
</dbReference>
<name>A0A173GBT5_9CAUD</name>
<dbReference type="RefSeq" id="YP_009282212.1">
    <property type="nucleotide sequence ID" value="NC_031034.1"/>
</dbReference>
<dbReference type="KEGG" id="vg:29060065"/>